<evidence type="ECO:0000256" key="5">
    <source>
        <dbReference type="ARBA" id="ARBA00022989"/>
    </source>
</evidence>
<dbReference type="SMART" id="SM00408">
    <property type="entry name" value="IGc2"/>
    <property type="match status" value="1"/>
</dbReference>
<evidence type="ECO:0000313" key="10">
    <source>
        <dbReference type="Proteomes" id="UP000727407"/>
    </source>
</evidence>
<keyword evidence="10" id="KW-1185">Reference proteome</keyword>
<evidence type="ECO:0000256" key="2">
    <source>
        <dbReference type="ARBA" id="ARBA00022692"/>
    </source>
</evidence>
<dbReference type="GO" id="GO:0005886">
    <property type="term" value="C:plasma membrane"/>
    <property type="evidence" value="ECO:0007669"/>
    <property type="project" value="TreeGrafter"/>
</dbReference>
<evidence type="ECO:0000256" key="3">
    <source>
        <dbReference type="ARBA" id="ARBA00022734"/>
    </source>
</evidence>
<keyword evidence="2" id="KW-0812">Transmembrane</keyword>
<dbReference type="SMART" id="SM00409">
    <property type="entry name" value="IG"/>
    <property type="match status" value="3"/>
</dbReference>
<evidence type="ECO:0000256" key="7">
    <source>
        <dbReference type="ARBA" id="ARBA00038361"/>
    </source>
</evidence>
<keyword evidence="3" id="KW-0430">Lectin</keyword>
<dbReference type="InterPro" id="IPR003599">
    <property type="entry name" value="Ig_sub"/>
</dbReference>
<dbReference type="SUPFAM" id="SSF48726">
    <property type="entry name" value="Immunoglobulin"/>
    <property type="match status" value="4"/>
</dbReference>
<dbReference type="GO" id="GO:0033691">
    <property type="term" value="F:sialic acid binding"/>
    <property type="evidence" value="ECO:0007669"/>
    <property type="project" value="TreeGrafter"/>
</dbReference>
<dbReference type="Pfam" id="PF13895">
    <property type="entry name" value="Ig_2"/>
    <property type="match status" value="1"/>
</dbReference>
<comment type="caution">
    <text evidence="9">The sequence shown here is derived from an EMBL/GenBank/DDBJ whole genome shotgun (WGS) entry which is preliminary data.</text>
</comment>
<dbReference type="OrthoDB" id="6413693at2759"/>
<dbReference type="PANTHER" id="PTHR12035:SF125">
    <property type="entry name" value="SIALIC ACID-BINDING IG-LIKE LECTIN 5"/>
    <property type="match status" value="1"/>
</dbReference>
<comment type="similarity">
    <text evidence="7">Belongs to the immunoglobulin superfamily. SIGLEC (sialic acid binding Ig-like lectin) family.</text>
</comment>
<sequence>MIWLQASTDVEHVGERAARSLMVFQKENPLHLHIDHKRRNEGLVHGCVQAVLCREFLINLPESIEAVRGLCVFIPCSFDFNEQYDAQLYINPVGVWYKGDNWAKHKVFSSKTSEGHEIDGKIIGDLRRKNCTTIFYNVNESDSGEYYFRIVSGNLKYIYPSSFYLNVRGSPIIPSIRLYKEDQGEVEDQNEVVEGTSVRLICSARSPCPFNPPTVTWNILPEDGTHEQNQNIIFSSSQLNFNATHLHHGIDFICNATYWLQNNTKSVQSFFILHVLYGPRNMSVTASPSASVDLGSSVSLSCSSDANPAVLYYTWYRENGEHIGSGNHLTINKTVSTHSGLYYCRAQNQQGEQKASVYLDVQYAPQISPFSSCNNAQDLIMCSCEVHGNPSPKLVWHLSGQTVLPSDSTYIQEESEGRSVLKSFITIHQSFIGTPTLQCIAVNNLGIDAHLFNLIKSGSEEWEYLCISPAHCSKHV</sequence>
<evidence type="ECO:0000259" key="8">
    <source>
        <dbReference type="PROSITE" id="PS50835"/>
    </source>
</evidence>
<dbReference type="Proteomes" id="UP000727407">
    <property type="component" value="Unassembled WGS sequence"/>
</dbReference>
<proteinExistence type="inferred from homology"/>
<dbReference type="PROSITE" id="PS50835">
    <property type="entry name" value="IG_LIKE"/>
    <property type="match status" value="3"/>
</dbReference>
<organism evidence="9 10">
    <name type="scientific">Clarias magur</name>
    <name type="common">Asian catfish</name>
    <name type="synonym">Macropteronotus magur</name>
    <dbReference type="NCBI Taxonomy" id="1594786"/>
    <lineage>
        <taxon>Eukaryota</taxon>
        <taxon>Metazoa</taxon>
        <taxon>Chordata</taxon>
        <taxon>Craniata</taxon>
        <taxon>Vertebrata</taxon>
        <taxon>Euteleostomi</taxon>
        <taxon>Actinopterygii</taxon>
        <taxon>Neopterygii</taxon>
        <taxon>Teleostei</taxon>
        <taxon>Ostariophysi</taxon>
        <taxon>Siluriformes</taxon>
        <taxon>Clariidae</taxon>
        <taxon>Clarias</taxon>
    </lineage>
</organism>
<dbReference type="CDD" id="cd00096">
    <property type="entry name" value="Ig"/>
    <property type="match status" value="1"/>
</dbReference>
<keyword evidence="4" id="KW-0130">Cell adhesion</keyword>
<name>A0A8J4X5A6_CLAMG</name>
<dbReference type="InterPro" id="IPR003598">
    <property type="entry name" value="Ig_sub2"/>
</dbReference>
<reference evidence="9" key="1">
    <citation type="submission" date="2020-07" db="EMBL/GenBank/DDBJ databases">
        <title>Clarias magur genome sequencing, assembly and annotation.</title>
        <authorList>
            <person name="Kushwaha B."/>
            <person name="Kumar R."/>
            <person name="Das P."/>
            <person name="Joshi C.G."/>
            <person name="Kumar D."/>
            <person name="Nagpure N.S."/>
            <person name="Pandey M."/>
            <person name="Agarwal S."/>
            <person name="Srivastava S."/>
            <person name="Singh M."/>
            <person name="Sahoo L."/>
            <person name="Jayasankar P."/>
            <person name="Meher P.K."/>
            <person name="Koringa P.G."/>
            <person name="Iquebal M.A."/>
            <person name="Das S.P."/>
            <person name="Bit A."/>
            <person name="Patnaik S."/>
            <person name="Patel N."/>
            <person name="Shah T.M."/>
            <person name="Hinsu A."/>
            <person name="Jena J.K."/>
        </authorList>
    </citation>
    <scope>NUCLEOTIDE SEQUENCE</scope>
    <source>
        <strain evidence="9">CIFAMagur01</strain>
        <tissue evidence="9">Testis</tissue>
    </source>
</reference>
<dbReference type="GO" id="GO:0030246">
    <property type="term" value="F:carbohydrate binding"/>
    <property type="evidence" value="ECO:0007669"/>
    <property type="project" value="UniProtKB-KW"/>
</dbReference>
<evidence type="ECO:0000256" key="4">
    <source>
        <dbReference type="ARBA" id="ARBA00022889"/>
    </source>
</evidence>
<gene>
    <name evidence="9" type="ORF">DAT39_007706</name>
</gene>
<evidence type="ECO:0000256" key="6">
    <source>
        <dbReference type="ARBA" id="ARBA00023136"/>
    </source>
</evidence>
<comment type="subcellular location">
    <subcellularLocation>
        <location evidence="1">Membrane</location>
        <topology evidence="1">Single-pass type I membrane protein</topology>
    </subcellularLocation>
</comment>
<dbReference type="InterPro" id="IPR013783">
    <property type="entry name" value="Ig-like_fold"/>
</dbReference>
<accession>A0A8J4X5A6</accession>
<dbReference type="InterPro" id="IPR007110">
    <property type="entry name" value="Ig-like_dom"/>
</dbReference>
<evidence type="ECO:0000313" key="9">
    <source>
        <dbReference type="EMBL" id="KAF5902504.1"/>
    </source>
</evidence>
<dbReference type="GO" id="GO:0007155">
    <property type="term" value="P:cell adhesion"/>
    <property type="evidence" value="ECO:0007669"/>
    <property type="project" value="UniProtKB-KW"/>
</dbReference>
<dbReference type="EMBL" id="QNUK01000088">
    <property type="protein sequence ID" value="KAF5902504.1"/>
    <property type="molecule type" value="Genomic_DNA"/>
</dbReference>
<dbReference type="InterPro" id="IPR036179">
    <property type="entry name" value="Ig-like_dom_sf"/>
</dbReference>
<dbReference type="Gene3D" id="2.60.40.10">
    <property type="entry name" value="Immunoglobulins"/>
    <property type="match status" value="4"/>
</dbReference>
<dbReference type="PANTHER" id="PTHR12035">
    <property type="entry name" value="SIALIC ACID BINDING IMMUNOGLOBULIN-LIKE LECTIN"/>
    <property type="match status" value="1"/>
</dbReference>
<dbReference type="InterPro" id="IPR051036">
    <property type="entry name" value="SIGLEC"/>
</dbReference>
<keyword evidence="6" id="KW-0472">Membrane</keyword>
<keyword evidence="9" id="KW-0675">Receptor</keyword>
<protein>
    <submittedName>
        <fullName evidence="9">B-cell receptor CD22-like</fullName>
    </submittedName>
</protein>
<feature type="domain" description="Ig-like" evidence="8">
    <location>
        <begin position="365"/>
        <end position="444"/>
    </location>
</feature>
<keyword evidence="5" id="KW-1133">Transmembrane helix</keyword>
<dbReference type="AlphaFoldDB" id="A0A8J4X5A6"/>
<evidence type="ECO:0000256" key="1">
    <source>
        <dbReference type="ARBA" id="ARBA00004479"/>
    </source>
</evidence>
<feature type="domain" description="Ig-like" evidence="8">
    <location>
        <begin position="174"/>
        <end position="268"/>
    </location>
</feature>
<feature type="domain" description="Ig-like" evidence="8">
    <location>
        <begin position="279"/>
        <end position="360"/>
    </location>
</feature>